<name>A0A0F7UJY6_NEOCL</name>
<dbReference type="EMBL" id="LN714485">
    <property type="protein sequence ID" value="CEL68885.1"/>
    <property type="molecule type" value="Genomic_DNA"/>
</dbReference>
<dbReference type="InterPro" id="IPR003347">
    <property type="entry name" value="JmjC_dom"/>
</dbReference>
<dbReference type="InterPro" id="IPR041667">
    <property type="entry name" value="Cupin_8"/>
</dbReference>
<dbReference type="PANTHER" id="PTHR12461">
    <property type="entry name" value="HYPOXIA-INDUCIBLE FACTOR 1 ALPHA INHIBITOR-RELATED"/>
    <property type="match status" value="1"/>
</dbReference>
<sequence>MESTKKGRRERGRRVRSPSEFAASEKGKKQRRRRNKGDMQRNLQWLWRLGADYRGFCPLREISRPSSSRLTSVDPSGDGRFSSAAYLRPIRRVSLVGDCCARSREAAPSEGRENWDGEAEAALRCCGHKNLNGKQEEQAVQGPHPHEASRGEPFCSRCFYETFVMTRTPALIVSWASEDKLRPPLRSKAITGQATKTRKRERTSSPSSLSSAASPSSLASCLSGSVVDVALLQREWLHVAALKRRAGTLEVDVEERERRTSVSSRNGERGAAGAFGEANREANFGQGAFRRCRFAEFLDRLENGDETLYLTTQRVPHSRDGPRRLCGAPLMSPLAVDFPAVPSLFGNLQPYQYNLWCGHAESGSTTGLHHDFHDNLYVLLRGRKIFRLFSPRCAGLLPTKGQVTRVYPNGLICYSSYIREDGGHEHAVRRWKQEKAEERLSLLQERLEACTRRRSEAAKETGDRVEKAEGAKLAEDDRAESAADLELQIAEAERELDDLLDQALEDMVESEDESTASESEDVSEETTPNALRMGRLVGEGETPEHFCLENTRERTPSDRRREGYGDTAEPITPDNVLSKFWEVEILPGEMLYLPAGWFHEVHSFSSRTDQSSGVTQGQAPFHMALNFWFHPPVFGASYELPYGDTFWKDRTRPLLEAHSSLIAKFDGSASGPQTADAKGVTAPATVPRSLRSGQAEGGENAAQKSDGERQKEDADEESSGCFYSSGSGSCRKETPGSRKRLHGSRAAQTDSFQSTLRIGQKRLVDAWQAHCALKYAGRRCLMYRVRPEFCYFFDPA</sequence>
<evidence type="ECO:0000259" key="2">
    <source>
        <dbReference type="PROSITE" id="PS51184"/>
    </source>
</evidence>
<dbReference type="PANTHER" id="PTHR12461:SF100">
    <property type="entry name" value="JMJC DOMAIN-CONTAINING PROTEIN 4"/>
    <property type="match status" value="1"/>
</dbReference>
<dbReference type="Pfam" id="PF13621">
    <property type="entry name" value="Cupin_8"/>
    <property type="match status" value="2"/>
</dbReference>
<feature type="compositionally biased region" description="Basic and acidic residues" evidence="1">
    <location>
        <begin position="550"/>
        <end position="564"/>
    </location>
</feature>
<reference evidence="3" key="1">
    <citation type="journal article" date="2015" name="PLoS ONE">
        <title>Comprehensive Evaluation of Toxoplasma gondii VEG and Neospora caninum LIV Genomes with Tachyzoite Stage Transcriptome and Proteome Defines Novel Transcript Features.</title>
        <authorList>
            <person name="Ramaprasad A."/>
            <person name="Mourier T."/>
            <person name="Naeem R."/>
            <person name="Malas T.B."/>
            <person name="Moussa E."/>
            <person name="Panigrahi A."/>
            <person name="Vermont S.J."/>
            <person name="Otto T.D."/>
            <person name="Wastling J."/>
            <person name="Pain A."/>
        </authorList>
    </citation>
    <scope>NUCLEOTIDE SEQUENCE</scope>
    <source>
        <strain evidence="3">Liverpool</strain>
    </source>
</reference>
<protein>
    <recommendedName>
        <fullName evidence="2">JmjC domain-containing protein</fullName>
    </recommendedName>
</protein>
<organism evidence="3">
    <name type="scientific">Neospora caninum (strain Liverpool)</name>
    <dbReference type="NCBI Taxonomy" id="572307"/>
    <lineage>
        <taxon>Eukaryota</taxon>
        <taxon>Sar</taxon>
        <taxon>Alveolata</taxon>
        <taxon>Apicomplexa</taxon>
        <taxon>Conoidasida</taxon>
        <taxon>Coccidia</taxon>
        <taxon>Eucoccidiorida</taxon>
        <taxon>Eimeriorina</taxon>
        <taxon>Sarcocystidae</taxon>
        <taxon>Neospora</taxon>
    </lineage>
</organism>
<gene>
    <name evidence="3" type="ORF">BN1204_046160</name>
</gene>
<feature type="compositionally biased region" description="Acidic residues" evidence="1">
    <location>
        <begin position="506"/>
        <end position="524"/>
    </location>
</feature>
<evidence type="ECO:0000256" key="1">
    <source>
        <dbReference type="SAM" id="MobiDB-lite"/>
    </source>
</evidence>
<accession>A0A0F7UJY6</accession>
<feature type="region of interest" description="Disordered" evidence="1">
    <location>
        <begin position="666"/>
        <end position="751"/>
    </location>
</feature>
<feature type="region of interest" description="Disordered" evidence="1">
    <location>
        <begin position="1"/>
        <end position="37"/>
    </location>
</feature>
<dbReference type="AlphaFoldDB" id="A0A0F7UJY6"/>
<feature type="region of interest" description="Disordered" evidence="1">
    <location>
        <begin position="453"/>
        <end position="480"/>
    </location>
</feature>
<dbReference type="PROSITE" id="PS51184">
    <property type="entry name" value="JMJC"/>
    <property type="match status" value="1"/>
</dbReference>
<feature type="domain" description="JmjC" evidence="2">
    <location>
        <begin position="326"/>
        <end position="646"/>
    </location>
</feature>
<feature type="region of interest" description="Disordered" evidence="1">
    <location>
        <begin position="184"/>
        <end position="218"/>
    </location>
</feature>
<feature type="compositionally biased region" description="Low complexity" evidence="1">
    <location>
        <begin position="204"/>
        <end position="218"/>
    </location>
</feature>
<evidence type="ECO:0000313" key="3">
    <source>
        <dbReference type="EMBL" id="CEL68885.1"/>
    </source>
</evidence>
<dbReference type="SUPFAM" id="SSF51197">
    <property type="entry name" value="Clavaminate synthase-like"/>
    <property type="match status" value="1"/>
</dbReference>
<dbReference type="InterPro" id="IPR014710">
    <property type="entry name" value="RmlC-like_jellyroll"/>
</dbReference>
<feature type="compositionally biased region" description="Basic residues" evidence="1">
    <location>
        <begin position="1"/>
        <end position="16"/>
    </location>
</feature>
<dbReference type="Gene3D" id="2.60.120.10">
    <property type="entry name" value="Jelly Rolls"/>
    <property type="match status" value="2"/>
</dbReference>
<feature type="region of interest" description="Disordered" evidence="1">
    <location>
        <begin position="506"/>
        <end position="529"/>
    </location>
</feature>
<proteinExistence type="predicted"/>
<feature type="region of interest" description="Disordered" evidence="1">
    <location>
        <begin position="550"/>
        <end position="569"/>
    </location>
</feature>
<feature type="compositionally biased region" description="Low complexity" evidence="1">
    <location>
        <begin position="719"/>
        <end position="729"/>
    </location>
</feature>